<reference evidence="1" key="1">
    <citation type="submission" date="2019-08" db="EMBL/GenBank/DDBJ databases">
        <authorList>
            <person name="Kucharzyk K."/>
            <person name="Murdoch R.W."/>
            <person name="Higgins S."/>
            <person name="Loffler F."/>
        </authorList>
    </citation>
    <scope>NUCLEOTIDE SEQUENCE</scope>
</reference>
<dbReference type="InterPro" id="IPR029063">
    <property type="entry name" value="SAM-dependent_MTases_sf"/>
</dbReference>
<comment type="caution">
    <text evidence="1">The sequence shown here is derived from an EMBL/GenBank/DDBJ whole genome shotgun (WGS) entry which is preliminary data.</text>
</comment>
<organism evidence="1">
    <name type="scientific">bioreactor metagenome</name>
    <dbReference type="NCBI Taxonomy" id="1076179"/>
    <lineage>
        <taxon>unclassified sequences</taxon>
        <taxon>metagenomes</taxon>
        <taxon>ecological metagenomes</taxon>
    </lineage>
</organism>
<protein>
    <recommendedName>
        <fullName evidence="2">Methyltransferase type 11 domain-containing protein</fullName>
    </recommendedName>
</protein>
<dbReference type="EMBL" id="VSSQ01033569">
    <property type="protein sequence ID" value="MPM85212.1"/>
    <property type="molecule type" value="Genomic_DNA"/>
</dbReference>
<dbReference type="AlphaFoldDB" id="A0A645D9B5"/>
<dbReference type="SUPFAM" id="SSF53335">
    <property type="entry name" value="S-adenosyl-L-methionine-dependent methyltransferases"/>
    <property type="match status" value="1"/>
</dbReference>
<dbReference type="Gene3D" id="2.20.25.110">
    <property type="entry name" value="S-adenosyl-L-methionine-dependent methyltransferases"/>
    <property type="match status" value="1"/>
</dbReference>
<sequence>MLLADGAIGYLENENENSKIFDQIERVLKPGGKHFMEIANAEYADHHFPCTAWDIGEKAISLSKFEWDREKRIYIFGSWDFVYGEVATKPEFEYGTPLRIYTIEELKKIMDERGMNVISSFCDYYGKAASCNDFQLMLFSVKKT</sequence>
<evidence type="ECO:0000313" key="1">
    <source>
        <dbReference type="EMBL" id="MPM85212.1"/>
    </source>
</evidence>
<accession>A0A645D9B5</accession>
<proteinExistence type="predicted"/>
<name>A0A645D9B5_9ZZZZ</name>
<evidence type="ECO:0008006" key="2">
    <source>
        <dbReference type="Google" id="ProtNLM"/>
    </source>
</evidence>
<dbReference type="Gene3D" id="3.40.50.150">
    <property type="entry name" value="Vaccinia Virus protein VP39"/>
    <property type="match status" value="1"/>
</dbReference>
<gene>
    <name evidence="1" type="ORF">SDC9_132290</name>
</gene>